<sequence length="180" mass="18064">MGRQYGAIVHGRRVDTDVASTVETRPIEGGPVVALVAVQGNLATPSLESVKGALARLARVTDGAAATLAAAAPPPPYAAGVAVVLLFDAVAHVAATGGARCYRERGGVLEQLAAGVHDAQPGDAFVAASHASLRVGHAFFTSASRAAADAEFRNDALDAALASALAPYPEFVAVAAARIS</sequence>
<protein>
    <submittedName>
        <fullName evidence="1">Uncharacterized protein</fullName>
    </submittedName>
</protein>
<evidence type="ECO:0000313" key="1">
    <source>
        <dbReference type="EMBL" id="MBZ5709235.1"/>
    </source>
</evidence>
<keyword evidence="2" id="KW-1185">Reference proteome</keyword>
<proteinExistence type="predicted"/>
<dbReference type="EMBL" id="JAIRAU010000005">
    <property type="protein sequence ID" value="MBZ5709235.1"/>
    <property type="molecule type" value="Genomic_DNA"/>
</dbReference>
<dbReference type="Proteomes" id="UP001139031">
    <property type="component" value="Unassembled WGS sequence"/>
</dbReference>
<gene>
    <name evidence="1" type="ORF">K7C98_08175</name>
</gene>
<organism evidence="1 2">
    <name type="scientific">Nannocystis pusilla</name>
    <dbReference type="NCBI Taxonomy" id="889268"/>
    <lineage>
        <taxon>Bacteria</taxon>
        <taxon>Pseudomonadati</taxon>
        <taxon>Myxococcota</taxon>
        <taxon>Polyangia</taxon>
        <taxon>Nannocystales</taxon>
        <taxon>Nannocystaceae</taxon>
        <taxon>Nannocystis</taxon>
    </lineage>
</organism>
<evidence type="ECO:0000313" key="2">
    <source>
        <dbReference type="Proteomes" id="UP001139031"/>
    </source>
</evidence>
<dbReference type="RefSeq" id="WP_224191013.1">
    <property type="nucleotide sequence ID" value="NZ_JAIRAU010000005.1"/>
</dbReference>
<name>A0ABS7TM02_9BACT</name>
<accession>A0ABS7TM02</accession>
<comment type="caution">
    <text evidence="1">The sequence shown here is derived from an EMBL/GenBank/DDBJ whole genome shotgun (WGS) entry which is preliminary data.</text>
</comment>
<reference evidence="1" key="1">
    <citation type="submission" date="2021-08" db="EMBL/GenBank/DDBJ databases">
        <authorList>
            <person name="Stevens D.C."/>
        </authorList>
    </citation>
    <scope>NUCLEOTIDE SEQUENCE</scope>
    <source>
        <strain evidence="1">DSM 53165</strain>
    </source>
</reference>